<feature type="transmembrane region" description="Helical" evidence="1">
    <location>
        <begin position="12"/>
        <end position="33"/>
    </location>
</feature>
<gene>
    <name evidence="2" type="ORF">CWE13_05995</name>
</gene>
<protein>
    <recommendedName>
        <fullName evidence="4">Transporter suffix domain-containing protein</fullName>
    </recommendedName>
</protein>
<reference evidence="3" key="1">
    <citation type="journal article" date="2018" name="Front. Microbiol.">
        <title>Genome-Based Analysis Reveals the Taxonomy and Diversity of the Family Idiomarinaceae.</title>
        <authorList>
            <person name="Liu Y."/>
            <person name="Lai Q."/>
            <person name="Shao Z."/>
        </authorList>
    </citation>
    <scope>NUCLEOTIDE SEQUENCE [LARGE SCALE GENOMIC DNA]</scope>
    <source>
        <strain evidence="3">AIS</strain>
    </source>
</reference>
<dbReference type="Proteomes" id="UP000286934">
    <property type="component" value="Unassembled WGS sequence"/>
</dbReference>
<evidence type="ECO:0000313" key="3">
    <source>
        <dbReference type="Proteomes" id="UP000286934"/>
    </source>
</evidence>
<dbReference type="EMBL" id="PIPP01000002">
    <property type="protein sequence ID" value="RUO37508.1"/>
    <property type="molecule type" value="Genomic_DNA"/>
</dbReference>
<keyword evidence="3" id="KW-1185">Reference proteome</keyword>
<accession>A0A432WUR4</accession>
<evidence type="ECO:0000313" key="2">
    <source>
        <dbReference type="EMBL" id="RUO37508.1"/>
    </source>
</evidence>
<dbReference type="AlphaFoldDB" id="A0A432WUR4"/>
<sequence>MEHIRNLNKKVVLGSIWSFVAVSLVILGTTFFVTENNTVAVVALTAAAVITEGAIWLSAALLGLAVVDARKKLWGMLRGKA</sequence>
<comment type="caution">
    <text evidence="2">The sequence shown here is derived from an EMBL/GenBank/DDBJ whole genome shotgun (WGS) entry which is preliminary data.</text>
</comment>
<organism evidence="2 3">
    <name type="scientific">Aliidiomarina shirensis</name>
    <dbReference type="NCBI Taxonomy" id="1048642"/>
    <lineage>
        <taxon>Bacteria</taxon>
        <taxon>Pseudomonadati</taxon>
        <taxon>Pseudomonadota</taxon>
        <taxon>Gammaproteobacteria</taxon>
        <taxon>Alteromonadales</taxon>
        <taxon>Idiomarinaceae</taxon>
        <taxon>Aliidiomarina</taxon>
    </lineage>
</organism>
<keyword evidence="1" id="KW-1133">Transmembrane helix</keyword>
<dbReference type="RefSeq" id="WP_126806807.1">
    <property type="nucleotide sequence ID" value="NZ_PIPP01000002.1"/>
</dbReference>
<keyword evidence="1" id="KW-0812">Transmembrane</keyword>
<proteinExistence type="predicted"/>
<feature type="transmembrane region" description="Helical" evidence="1">
    <location>
        <begin position="39"/>
        <end position="67"/>
    </location>
</feature>
<dbReference type="OrthoDB" id="6387862at2"/>
<evidence type="ECO:0008006" key="4">
    <source>
        <dbReference type="Google" id="ProtNLM"/>
    </source>
</evidence>
<name>A0A432WUR4_9GAMM</name>
<evidence type="ECO:0000256" key="1">
    <source>
        <dbReference type="SAM" id="Phobius"/>
    </source>
</evidence>
<keyword evidence="1" id="KW-0472">Membrane</keyword>